<comment type="caution">
    <text evidence="1">The sequence shown here is derived from an EMBL/GenBank/DDBJ whole genome shotgun (WGS) entry which is preliminary data.</text>
</comment>
<dbReference type="OrthoDB" id="2750929at2759"/>
<organism evidence="1 2">
    <name type="scientific">Psilocybe cf. subviscida</name>
    <dbReference type="NCBI Taxonomy" id="2480587"/>
    <lineage>
        <taxon>Eukaryota</taxon>
        <taxon>Fungi</taxon>
        <taxon>Dikarya</taxon>
        <taxon>Basidiomycota</taxon>
        <taxon>Agaricomycotina</taxon>
        <taxon>Agaricomycetes</taxon>
        <taxon>Agaricomycetidae</taxon>
        <taxon>Agaricales</taxon>
        <taxon>Agaricineae</taxon>
        <taxon>Strophariaceae</taxon>
        <taxon>Psilocybe</taxon>
    </lineage>
</organism>
<sequence length="481" mass="54093">MLGWRRTITTLQRLAHNTRPTPHFRPHWIVGNGDASQKVHLLQLVQLQRAASSGRMKRVVQTLDPGQLSFLDQGTLELSGVSNPEVHITTPDGPVRVPLYYYYAENRKKVPFPPNTSGALYFHHLTGDSTNSQIRFRLCNDAVNFHHGTDLLLPDGQPWKVSVSDMARSPNSYGLFAIALAEDFPDLPNLVQSRIVSTFSPPKLTESGQGVFNISGLTSPRVGCAHTELAGTSLRNMQFTYFRKDGELQPFPDDTVGVFYYKQSTTSPKRIGEIRFRMCANVSSFNEGVDLCLPSGDTWHIDSNGLLFSSEKHQGLYTALVQEGLLEQPFHFPSVPTDLHTRFSKTSNLGTFSQPFVVDLSQNSITLWLRIGSTWEHTRFPGLFPARVSVKDAPFSGRVVARLERYPQNLLKVSPSKSPLLALRFLEMLTPIRRVNDTNHILKPTAGMLHLTRQRGGGYLPWGYNPTHPEIREKLMAFMER</sequence>
<gene>
    <name evidence="1" type="ORF">D9619_006934</name>
</gene>
<reference evidence="1 2" key="1">
    <citation type="journal article" date="2020" name="ISME J.">
        <title>Uncovering the hidden diversity of litter-decomposition mechanisms in mushroom-forming fungi.</title>
        <authorList>
            <person name="Floudas D."/>
            <person name="Bentzer J."/>
            <person name="Ahren D."/>
            <person name="Johansson T."/>
            <person name="Persson P."/>
            <person name="Tunlid A."/>
        </authorList>
    </citation>
    <scope>NUCLEOTIDE SEQUENCE [LARGE SCALE GENOMIC DNA]</scope>
    <source>
        <strain evidence="1 2">CBS 101986</strain>
    </source>
</reference>
<dbReference type="EMBL" id="JAACJJ010000043">
    <property type="protein sequence ID" value="KAF5315186.1"/>
    <property type="molecule type" value="Genomic_DNA"/>
</dbReference>
<name>A0A8H5B219_9AGAR</name>
<dbReference type="Proteomes" id="UP000567179">
    <property type="component" value="Unassembled WGS sequence"/>
</dbReference>
<evidence type="ECO:0000313" key="2">
    <source>
        <dbReference type="Proteomes" id="UP000567179"/>
    </source>
</evidence>
<protein>
    <submittedName>
        <fullName evidence="1">Uncharacterized protein</fullName>
    </submittedName>
</protein>
<accession>A0A8H5B219</accession>
<dbReference type="AlphaFoldDB" id="A0A8H5B219"/>
<keyword evidence="2" id="KW-1185">Reference proteome</keyword>
<proteinExistence type="predicted"/>
<evidence type="ECO:0000313" key="1">
    <source>
        <dbReference type="EMBL" id="KAF5315186.1"/>
    </source>
</evidence>